<gene>
    <name evidence="1" type="ORF">F383_36142</name>
</gene>
<proteinExistence type="predicted"/>
<reference evidence="2" key="1">
    <citation type="submission" date="2014-09" db="EMBL/GenBank/DDBJ databases">
        <authorList>
            <person name="Mudge J."/>
            <person name="Ramaraj T."/>
            <person name="Lindquist I.E."/>
            <person name="Bharti A.K."/>
            <person name="Sundararajan A."/>
            <person name="Cameron C.T."/>
            <person name="Woodward J.E."/>
            <person name="May G.D."/>
            <person name="Brubaker C."/>
            <person name="Broadhvest J."/>
            <person name="Wilkins T.A."/>
        </authorList>
    </citation>
    <scope>NUCLEOTIDE SEQUENCE</scope>
    <source>
        <strain evidence="2">cv. AKA8401</strain>
    </source>
</reference>
<accession>A0A0B0NCJ8</accession>
<evidence type="ECO:0000313" key="1">
    <source>
        <dbReference type="EMBL" id="KHG08761.1"/>
    </source>
</evidence>
<evidence type="ECO:0000313" key="2">
    <source>
        <dbReference type="Proteomes" id="UP000032142"/>
    </source>
</evidence>
<protein>
    <submittedName>
        <fullName evidence="1">Uncharacterized protein</fullName>
    </submittedName>
</protein>
<dbReference type="AlphaFoldDB" id="A0A0B0NCJ8"/>
<sequence>MLRIEHTGRDTGVSWPSWACPLYHMGV</sequence>
<organism evidence="1 2">
    <name type="scientific">Gossypium arboreum</name>
    <name type="common">Tree cotton</name>
    <name type="synonym">Gossypium nanking</name>
    <dbReference type="NCBI Taxonomy" id="29729"/>
    <lineage>
        <taxon>Eukaryota</taxon>
        <taxon>Viridiplantae</taxon>
        <taxon>Streptophyta</taxon>
        <taxon>Embryophyta</taxon>
        <taxon>Tracheophyta</taxon>
        <taxon>Spermatophyta</taxon>
        <taxon>Magnoliopsida</taxon>
        <taxon>eudicotyledons</taxon>
        <taxon>Gunneridae</taxon>
        <taxon>Pentapetalae</taxon>
        <taxon>rosids</taxon>
        <taxon>malvids</taxon>
        <taxon>Malvales</taxon>
        <taxon>Malvaceae</taxon>
        <taxon>Malvoideae</taxon>
        <taxon>Gossypium</taxon>
    </lineage>
</organism>
<comment type="caution">
    <text evidence="1">The sequence shown here is derived from an EMBL/GenBank/DDBJ whole genome shotgun (WGS) entry which is preliminary data.</text>
</comment>
<dbReference type="Proteomes" id="UP000032142">
    <property type="component" value="Unassembled WGS sequence"/>
</dbReference>
<keyword evidence="2" id="KW-1185">Reference proteome</keyword>
<dbReference type="EMBL" id="JRRC01508799">
    <property type="protein sequence ID" value="KHG08761.1"/>
    <property type="molecule type" value="Genomic_DNA"/>
</dbReference>
<name>A0A0B0NCJ8_GOSAR</name>